<keyword evidence="1" id="KW-1133">Transmembrane helix</keyword>
<dbReference type="EMBL" id="MU150356">
    <property type="protein sequence ID" value="KAF9457850.1"/>
    <property type="molecule type" value="Genomic_DNA"/>
</dbReference>
<dbReference type="AlphaFoldDB" id="A0A9P5XY71"/>
<feature type="transmembrane region" description="Helical" evidence="1">
    <location>
        <begin position="283"/>
        <end position="302"/>
    </location>
</feature>
<dbReference type="PANTHER" id="PTHR35043:SF7">
    <property type="entry name" value="TRANSCRIPTION FACTOR DOMAIN-CONTAINING PROTEIN"/>
    <property type="match status" value="1"/>
</dbReference>
<evidence type="ECO:0000313" key="2">
    <source>
        <dbReference type="EMBL" id="KAF9457850.1"/>
    </source>
</evidence>
<reference evidence="2" key="1">
    <citation type="submission" date="2020-11" db="EMBL/GenBank/DDBJ databases">
        <authorList>
            <consortium name="DOE Joint Genome Institute"/>
            <person name="Ahrendt S."/>
            <person name="Riley R."/>
            <person name="Andreopoulos W."/>
            <person name="Labutti K."/>
            <person name="Pangilinan J."/>
            <person name="Ruiz-Duenas F.J."/>
            <person name="Barrasa J.M."/>
            <person name="Sanchez-Garcia M."/>
            <person name="Camarero S."/>
            <person name="Miyauchi S."/>
            <person name="Serrano A."/>
            <person name="Linde D."/>
            <person name="Babiker R."/>
            <person name="Drula E."/>
            <person name="Ayuso-Fernandez I."/>
            <person name="Pacheco R."/>
            <person name="Padilla G."/>
            <person name="Ferreira P."/>
            <person name="Barriuso J."/>
            <person name="Kellner H."/>
            <person name="Castanera R."/>
            <person name="Alfaro M."/>
            <person name="Ramirez L."/>
            <person name="Pisabarro A.G."/>
            <person name="Kuo A."/>
            <person name="Tritt A."/>
            <person name="Lipzen A."/>
            <person name="He G."/>
            <person name="Yan M."/>
            <person name="Ng V."/>
            <person name="Cullen D."/>
            <person name="Martin F."/>
            <person name="Rosso M.-N."/>
            <person name="Henrissat B."/>
            <person name="Hibbett D."/>
            <person name="Martinez A.T."/>
            <person name="Grigoriev I.V."/>
        </authorList>
    </citation>
    <scope>NUCLEOTIDE SEQUENCE</scope>
    <source>
        <strain evidence="2">CBS 247.69</strain>
    </source>
</reference>
<feature type="transmembrane region" description="Helical" evidence="1">
    <location>
        <begin position="60"/>
        <end position="78"/>
    </location>
</feature>
<keyword evidence="3" id="KW-1185">Reference proteome</keyword>
<gene>
    <name evidence="2" type="ORF">BDZ94DRAFT_1272097</name>
</gene>
<feature type="transmembrane region" description="Helical" evidence="1">
    <location>
        <begin position="314"/>
        <end position="337"/>
    </location>
</feature>
<feature type="transmembrane region" description="Helical" evidence="1">
    <location>
        <begin position="349"/>
        <end position="376"/>
    </location>
</feature>
<keyword evidence="1" id="KW-0472">Membrane</keyword>
<sequence>MEFFESNTASSTCRDINNCRTLHTVVISCLATLVACTWVSVHPNVPSPHHGKIRLAIHRMKLMVLATIAPEVIVAWALRQRMVALQLAKEHTMTMTHGFFVSMGGFVTAKGQVLHPITPHALRSRPDIINGIHEISGDEILDKSKGDEITKGLALIQTAWFIAQCIARLCRGLPLIELEVITLAFSFLNLVVRVIWWHKPLDVRFPIRIGPAIQRSLLSDPPPRREPFAPDWIKAIEFTYNLVLNSAVVMFGGETDEEDIPKNAVRVPTLWAGRLHPRDRGQAAAFAIFLAMSFGAIHCIAWNSSFPTMMERALWRITSVTVTVVPFIFFLDAAFMLNVDVPEWYHDLTWWIVLPLGVCSYVVARGVLMVLSFVALRSLPAEVYTDIDWTSYIPHI</sequence>
<comment type="caution">
    <text evidence="2">The sequence shown here is derived from an EMBL/GenBank/DDBJ whole genome shotgun (WGS) entry which is preliminary data.</text>
</comment>
<dbReference type="Proteomes" id="UP000807353">
    <property type="component" value="Unassembled WGS sequence"/>
</dbReference>
<dbReference type="OrthoDB" id="9451547at2759"/>
<feature type="transmembrane region" description="Helical" evidence="1">
    <location>
        <begin position="178"/>
        <end position="196"/>
    </location>
</feature>
<accession>A0A9P5XY71</accession>
<keyword evidence="1" id="KW-0812">Transmembrane</keyword>
<evidence type="ECO:0000313" key="3">
    <source>
        <dbReference type="Proteomes" id="UP000807353"/>
    </source>
</evidence>
<name>A0A9P5XY71_9AGAR</name>
<dbReference type="PANTHER" id="PTHR35043">
    <property type="entry name" value="TRANSCRIPTION FACTOR DOMAIN-CONTAINING PROTEIN"/>
    <property type="match status" value="1"/>
</dbReference>
<evidence type="ECO:0000256" key="1">
    <source>
        <dbReference type="SAM" id="Phobius"/>
    </source>
</evidence>
<protein>
    <submittedName>
        <fullName evidence="2">Uncharacterized protein</fullName>
    </submittedName>
</protein>
<proteinExistence type="predicted"/>
<feature type="transmembrane region" description="Helical" evidence="1">
    <location>
        <begin position="21"/>
        <end position="40"/>
    </location>
</feature>
<organism evidence="2 3">
    <name type="scientific">Collybia nuda</name>
    <dbReference type="NCBI Taxonomy" id="64659"/>
    <lineage>
        <taxon>Eukaryota</taxon>
        <taxon>Fungi</taxon>
        <taxon>Dikarya</taxon>
        <taxon>Basidiomycota</taxon>
        <taxon>Agaricomycotina</taxon>
        <taxon>Agaricomycetes</taxon>
        <taxon>Agaricomycetidae</taxon>
        <taxon>Agaricales</taxon>
        <taxon>Tricholomatineae</taxon>
        <taxon>Clitocybaceae</taxon>
        <taxon>Collybia</taxon>
    </lineage>
</organism>